<sequence length="69" mass="7509">MSLSPTLLSTKPVGLGAENPSSSQTLAVFFCVPPQLVEQKPHSWPWCFGLALDQVPCEANLVTTHNHCF</sequence>
<name>A0AAV7EQ69_ARIFI</name>
<proteinExistence type="predicted"/>
<dbReference type="Proteomes" id="UP000825729">
    <property type="component" value="Unassembled WGS sequence"/>
</dbReference>
<evidence type="ECO:0000313" key="2">
    <source>
        <dbReference type="Proteomes" id="UP000825729"/>
    </source>
</evidence>
<organism evidence="1 2">
    <name type="scientific">Aristolochia fimbriata</name>
    <name type="common">White veined hardy Dutchman's pipe vine</name>
    <dbReference type="NCBI Taxonomy" id="158543"/>
    <lineage>
        <taxon>Eukaryota</taxon>
        <taxon>Viridiplantae</taxon>
        <taxon>Streptophyta</taxon>
        <taxon>Embryophyta</taxon>
        <taxon>Tracheophyta</taxon>
        <taxon>Spermatophyta</taxon>
        <taxon>Magnoliopsida</taxon>
        <taxon>Magnoliidae</taxon>
        <taxon>Piperales</taxon>
        <taxon>Aristolochiaceae</taxon>
        <taxon>Aristolochia</taxon>
    </lineage>
</organism>
<accession>A0AAV7EQ69</accession>
<reference evidence="1 2" key="1">
    <citation type="submission" date="2021-07" db="EMBL/GenBank/DDBJ databases">
        <title>The Aristolochia fimbriata genome: insights into angiosperm evolution, floral development and chemical biosynthesis.</title>
        <authorList>
            <person name="Jiao Y."/>
        </authorList>
    </citation>
    <scope>NUCLEOTIDE SEQUENCE [LARGE SCALE GENOMIC DNA]</scope>
    <source>
        <strain evidence="1">IBCAS-2021</strain>
        <tissue evidence="1">Leaf</tissue>
    </source>
</reference>
<gene>
    <name evidence="1" type="ORF">H6P81_010185</name>
</gene>
<keyword evidence="2" id="KW-1185">Reference proteome</keyword>
<evidence type="ECO:0000313" key="1">
    <source>
        <dbReference type="EMBL" id="KAG9450220.1"/>
    </source>
</evidence>
<protein>
    <submittedName>
        <fullName evidence="1">Uncharacterized protein</fullName>
    </submittedName>
</protein>
<dbReference type="EMBL" id="JAINDJ010000004">
    <property type="protein sequence ID" value="KAG9450220.1"/>
    <property type="molecule type" value="Genomic_DNA"/>
</dbReference>
<comment type="caution">
    <text evidence="1">The sequence shown here is derived from an EMBL/GenBank/DDBJ whole genome shotgun (WGS) entry which is preliminary data.</text>
</comment>
<dbReference type="AlphaFoldDB" id="A0AAV7EQ69"/>